<feature type="signal peptide" evidence="10">
    <location>
        <begin position="1"/>
        <end position="17"/>
    </location>
</feature>
<evidence type="ECO:0000259" key="11">
    <source>
        <dbReference type="PROSITE" id="PS50853"/>
    </source>
</evidence>
<evidence type="ECO:0000313" key="12">
    <source>
        <dbReference type="EMBL" id="KEY66897.1"/>
    </source>
</evidence>
<keyword evidence="4" id="KW-0964">Secreted</keyword>
<name>A0A084ANL8_STACB</name>
<evidence type="ECO:0000256" key="1">
    <source>
        <dbReference type="ARBA" id="ARBA00001947"/>
    </source>
</evidence>
<evidence type="ECO:0000256" key="4">
    <source>
        <dbReference type="ARBA" id="ARBA00022525"/>
    </source>
</evidence>
<keyword evidence="8 10" id="KW-0862">Zinc</keyword>
<dbReference type="SUPFAM" id="SSF49265">
    <property type="entry name" value="Fibronectin type III"/>
    <property type="match status" value="1"/>
</dbReference>
<dbReference type="SUPFAM" id="SSF53187">
    <property type="entry name" value="Zn-dependent exopeptidases"/>
    <property type="match status" value="1"/>
</dbReference>
<dbReference type="CDD" id="cd00063">
    <property type="entry name" value="FN3"/>
    <property type="match status" value="1"/>
</dbReference>
<evidence type="ECO:0000256" key="8">
    <source>
        <dbReference type="ARBA" id="ARBA00022833"/>
    </source>
</evidence>
<evidence type="ECO:0000256" key="7">
    <source>
        <dbReference type="ARBA" id="ARBA00022801"/>
    </source>
</evidence>
<dbReference type="InterPro" id="IPR007484">
    <property type="entry name" value="Peptidase_M28"/>
</dbReference>
<dbReference type="Gene3D" id="3.40.630.10">
    <property type="entry name" value="Zn peptidases"/>
    <property type="match status" value="1"/>
</dbReference>
<dbReference type="OrthoDB" id="10013407at2759"/>
<dbReference type="Proteomes" id="UP000028045">
    <property type="component" value="Unassembled WGS sequence"/>
</dbReference>
<dbReference type="InterPro" id="IPR013783">
    <property type="entry name" value="Ig-like_fold"/>
</dbReference>
<comment type="subcellular location">
    <subcellularLocation>
        <location evidence="2">Secreted</location>
    </subcellularLocation>
</comment>
<evidence type="ECO:0000256" key="10">
    <source>
        <dbReference type="RuleBase" id="RU361240"/>
    </source>
</evidence>
<dbReference type="InterPro" id="IPR036116">
    <property type="entry name" value="FN3_sf"/>
</dbReference>
<feature type="chain" id="PRO_5005105987" description="Peptide hydrolase" evidence="10">
    <location>
        <begin position="18"/>
        <end position="491"/>
    </location>
</feature>
<sequence length="491" mass="53435">MIKTLVTLSLALSLADAATFTFPRRTDNSTCAATFPPYIAANDCVYTSCANANWPPPGPGNLAGAVLQPQQPDAELQAALAEVSAERIQQTIAKLVSFGTRHTLSPQNDTRRGIGAARAWIASEYQRYAEEAGGRLTVETPGYIQPPQSRIPEAVYIANVQATLEGTVEPERYYVTLGHYDTRVSDVLNWWDDQPGANDDASGVAVALEIARIMAKRKHAATLVFAATAAEEQGLLGAQFMAQTFRNNSVNVDGMLNVDLVGSSTGSRGEKEPYTVRLFSQGPPLTESASVAATRLSIGGENDSPSRNLGRFITEVAANEYTGMNINLIYRLDRFGRGGDHRPFLEAGFSSVRFVEPNENFDHQHQDTRVEDGVQHGDLEEFLDYEYIARVAKVDLAAMWSLANAPAKLQNVRVTAVGNSARLSWARSTFPNLQGYEVVWRPTNAPQWTHAVYVGDVNTTTIELSLDNVIFGVRAVGTNGYKSPATFPFPG</sequence>
<accession>A0A084ANL8</accession>
<dbReference type="GO" id="GO:0005576">
    <property type="term" value="C:extracellular region"/>
    <property type="evidence" value="ECO:0007669"/>
    <property type="project" value="UniProtKB-SubCell"/>
</dbReference>
<proteinExistence type="inferred from homology"/>
<dbReference type="GO" id="GO:0006508">
    <property type="term" value="P:proteolysis"/>
    <property type="evidence" value="ECO:0007669"/>
    <property type="project" value="UniProtKB-KW"/>
</dbReference>
<dbReference type="EC" id="3.4.-.-" evidence="10"/>
<evidence type="ECO:0000256" key="5">
    <source>
        <dbReference type="ARBA" id="ARBA00022670"/>
    </source>
</evidence>
<dbReference type="PROSITE" id="PS50853">
    <property type="entry name" value="FN3"/>
    <property type="match status" value="1"/>
</dbReference>
<dbReference type="GO" id="GO:0008235">
    <property type="term" value="F:metalloexopeptidase activity"/>
    <property type="evidence" value="ECO:0007669"/>
    <property type="project" value="InterPro"/>
</dbReference>
<dbReference type="GO" id="GO:0046872">
    <property type="term" value="F:metal ion binding"/>
    <property type="evidence" value="ECO:0007669"/>
    <property type="project" value="UniProtKB-KW"/>
</dbReference>
<gene>
    <name evidence="12" type="ORF">S7711_08177</name>
</gene>
<comment type="similarity">
    <text evidence="3">Belongs to the peptidase M28 family. M28B subfamily.</text>
</comment>
<dbReference type="PANTHER" id="PTHR12147">
    <property type="entry name" value="METALLOPEPTIDASE M28 FAMILY MEMBER"/>
    <property type="match status" value="1"/>
</dbReference>
<dbReference type="AlphaFoldDB" id="A0A084ANL8"/>
<dbReference type="HOGENOM" id="CLU_047420_0_0_1"/>
<evidence type="ECO:0000313" key="13">
    <source>
        <dbReference type="Proteomes" id="UP000028045"/>
    </source>
</evidence>
<dbReference type="InterPro" id="IPR003961">
    <property type="entry name" value="FN3_dom"/>
</dbReference>
<dbReference type="PANTHER" id="PTHR12147:SF26">
    <property type="entry name" value="PEPTIDASE M28 DOMAIN-CONTAINING PROTEIN"/>
    <property type="match status" value="1"/>
</dbReference>
<feature type="domain" description="Fibronectin type-III" evidence="11">
    <location>
        <begin position="405"/>
        <end position="491"/>
    </location>
</feature>
<dbReference type="InterPro" id="IPR045175">
    <property type="entry name" value="M28_fam"/>
</dbReference>
<keyword evidence="7 10" id="KW-0378">Hydrolase</keyword>
<evidence type="ECO:0000256" key="2">
    <source>
        <dbReference type="ARBA" id="ARBA00004613"/>
    </source>
</evidence>
<dbReference type="Gene3D" id="2.60.40.10">
    <property type="entry name" value="Immunoglobulins"/>
    <property type="match status" value="1"/>
</dbReference>
<protein>
    <recommendedName>
        <fullName evidence="10">Peptide hydrolase</fullName>
        <ecNumber evidence="10">3.4.-.-</ecNumber>
    </recommendedName>
</protein>
<evidence type="ECO:0000256" key="3">
    <source>
        <dbReference type="ARBA" id="ARBA00005634"/>
    </source>
</evidence>
<comment type="cofactor">
    <cofactor evidence="1">
        <name>Zn(2+)</name>
        <dbReference type="ChEBI" id="CHEBI:29105"/>
    </cofactor>
</comment>
<keyword evidence="5 10" id="KW-0645">Protease</keyword>
<dbReference type="EMBL" id="KL648640">
    <property type="protein sequence ID" value="KEY66897.1"/>
    <property type="molecule type" value="Genomic_DNA"/>
</dbReference>
<organism evidence="12 13">
    <name type="scientific">Stachybotrys chartarum (strain CBS 109288 / IBT 7711)</name>
    <name type="common">Toxic black mold</name>
    <name type="synonym">Stilbospora chartarum</name>
    <dbReference type="NCBI Taxonomy" id="1280523"/>
    <lineage>
        <taxon>Eukaryota</taxon>
        <taxon>Fungi</taxon>
        <taxon>Dikarya</taxon>
        <taxon>Ascomycota</taxon>
        <taxon>Pezizomycotina</taxon>
        <taxon>Sordariomycetes</taxon>
        <taxon>Hypocreomycetidae</taxon>
        <taxon>Hypocreales</taxon>
        <taxon>Stachybotryaceae</taxon>
        <taxon>Stachybotrys</taxon>
    </lineage>
</organism>
<dbReference type="Pfam" id="PF04389">
    <property type="entry name" value="Peptidase_M28"/>
    <property type="match status" value="1"/>
</dbReference>
<keyword evidence="13" id="KW-1185">Reference proteome</keyword>
<keyword evidence="9" id="KW-0482">Metalloprotease</keyword>
<keyword evidence="6 10" id="KW-0479">Metal-binding</keyword>
<reference evidence="12 13" key="1">
    <citation type="journal article" date="2014" name="BMC Genomics">
        <title>Comparative genome sequencing reveals chemotype-specific gene clusters in the toxigenic black mold Stachybotrys.</title>
        <authorList>
            <person name="Semeiks J."/>
            <person name="Borek D."/>
            <person name="Otwinowski Z."/>
            <person name="Grishin N.V."/>
        </authorList>
    </citation>
    <scope>NUCLEOTIDE SEQUENCE [LARGE SCALE GENOMIC DNA]</scope>
    <source>
        <strain evidence="13">CBS 109288 / IBT 7711</strain>
    </source>
</reference>
<keyword evidence="10" id="KW-0732">Signal</keyword>
<evidence type="ECO:0000256" key="9">
    <source>
        <dbReference type="ARBA" id="ARBA00023049"/>
    </source>
</evidence>
<evidence type="ECO:0000256" key="6">
    <source>
        <dbReference type="ARBA" id="ARBA00022723"/>
    </source>
</evidence>